<proteinExistence type="inferred from homology"/>
<dbReference type="PROSITE" id="PS00460">
    <property type="entry name" value="GLUTATHIONE_PEROXID_1"/>
    <property type="match status" value="1"/>
</dbReference>
<keyword evidence="3 4" id="KW-0560">Oxidoreductase</keyword>
<evidence type="ECO:0000256" key="4">
    <source>
        <dbReference type="RuleBase" id="RU000499"/>
    </source>
</evidence>
<dbReference type="InterPro" id="IPR000889">
    <property type="entry name" value="Glutathione_peroxidase"/>
</dbReference>
<dbReference type="SUPFAM" id="SSF52833">
    <property type="entry name" value="Thioredoxin-like"/>
    <property type="match status" value="1"/>
</dbReference>
<evidence type="ECO:0000313" key="5">
    <source>
        <dbReference type="EMBL" id="WBW50774.1"/>
    </source>
</evidence>
<evidence type="ECO:0000256" key="1">
    <source>
        <dbReference type="ARBA" id="ARBA00006926"/>
    </source>
</evidence>
<evidence type="ECO:0000313" key="6">
    <source>
        <dbReference type="Proteomes" id="UP001210339"/>
    </source>
</evidence>
<dbReference type="Gene3D" id="3.40.30.10">
    <property type="entry name" value="Glutaredoxin"/>
    <property type="match status" value="1"/>
</dbReference>
<dbReference type="EMBL" id="CP115667">
    <property type="protein sequence ID" value="WBW50774.1"/>
    <property type="molecule type" value="Genomic_DNA"/>
</dbReference>
<sequence length="181" mass="20653">MMTFYDFILKDGDGFYISTSSYKGNVVLVVNTATECGFTPQYKELQAMYRDFHDRGFEIIDIPSNQFKGQAPGTNKEIQQFCELTYHTEFPQLAKSDVNGAQELPLYTFLKQQKGFKGFGIGPKSLAMAGLLKMQDPNYKNNADIKWNFTKFLVDREGNVVERFEPTIPMDKVRDAVEALL</sequence>
<keyword evidence="6" id="KW-1185">Reference proteome</keyword>
<evidence type="ECO:0000256" key="3">
    <source>
        <dbReference type="ARBA" id="ARBA00023002"/>
    </source>
</evidence>
<accession>A0ABY7QXF4</accession>
<comment type="similarity">
    <text evidence="1 4">Belongs to the glutathione peroxidase family.</text>
</comment>
<dbReference type="PANTHER" id="PTHR11592">
    <property type="entry name" value="GLUTATHIONE PEROXIDASE"/>
    <property type="match status" value="1"/>
</dbReference>
<dbReference type="GO" id="GO:0004601">
    <property type="term" value="F:peroxidase activity"/>
    <property type="evidence" value="ECO:0007669"/>
    <property type="project" value="UniProtKB-KW"/>
</dbReference>
<organism evidence="5 6">
    <name type="scientific">Peptoniphilus equinus</name>
    <dbReference type="NCBI Taxonomy" id="3016343"/>
    <lineage>
        <taxon>Bacteria</taxon>
        <taxon>Bacillati</taxon>
        <taxon>Bacillota</taxon>
        <taxon>Tissierellia</taxon>
        <taxon>Tissierellales</taxon>
        <taxon>Peptoniphilaceae</taxon>
        <taxon>Peptoniphilus</taxon>
    </lineage>
</organism>
<evidence type="ECO:0000256" key="2">
    <source>
        <dbReference type="ARBA" id="ARBA00022559"/>
    </source>
</evidence>
<dbReference type="PANTHER" id="PTHR11592:SF78">
    <property type="entry name" value="GLUTATHIONE PEROXIDASE"/>
    <property type="match status" value="1"/>
</dbReference>
<protein>
    <recommendedName>
        <fullName evidence="4">Glutathione peroxidase</fullName>
    </recommendedName>
</protein>
<reference evidence="5 6" key="1">
    <citation type="submission" date="2023-01" db="EMBL/GenBank/DDBJ databases">
        <authorList>
            <person name="Lee S.H."/>
            <person name="Jung H.S."/>
            <person name="Yun J.U."/>
        </authorList>
    </citation>
    <scope>NUCLEOTIDE SEQUENCE [LARGE SCALE GENOMIC DNA]</scope>
    <source>
        <strain evidence="5 6">CBA3646</strain>
    </source>
</reference>
<dbReference type="Proteomes" id="UP001210339">
    <property type="component" value="Chromosome"/>
</dbReference>
<dbReference type="PROSITE" id="PS51355">
    <property type="entry name" value="GLUTATHIONE_PEROXID_3"/>
    <property type="match status" value="1"/>
</dbReference>
<dbReference type="InterPro" id="IPR036249">
    <property type="entry name" value="Thioredoxin-like_sf"/>
</dbReference>
<dbReference type="Pfam" id="PF00255">
    <property type="entry name" value="GSHPx"/>
    <property type="match status" value="1"/>
</dbReference>
<name>A0ABY7QXF4_9FIRM</name>
<dbReference type="PIRSF" id="PIRSF000303">
    <property type="entry name" value="Glutathion_perox"/>
    <property type="match status" value="1"/>
</dbReference>
<dbReference type="PRINTS" id="PR01011">
    <property type="entry name" value="GLUTPROXDASE"/>
</dbReference>
<dbReference type="CDD" id="cd00340">
    <property type="entry name" value="GSH_Peroxidase"/>
    <property type="match status" value="1"/>
</dbReference>
<keyword evidence="2 4" id="KW-0575">Peroxidase</keyword>
<gene>
    <name evidence="5" type="ORF">O6R05_04580</name>
</gene>
<dbReference type="InterPro" id="IPR029759">
    <property type="entry name" value="GPX_AS"/>
</dbReference>